<evidence type="ECO:0000313" key="7">
    <source>
        <dbReference type="Proteomes" id="UP000605427"/>
    </source>
</evidence>
<dbReference type="Gene3D" id="3.40.50.1000">
    <property type="entry name" value="HAD superfamily/HAD-like"/>
    <property type="match status" value="1"/>
</dbReference>
<gene>
    <name evidence="6" type="ORF">GCM10007362_20740</name>
</gene>
<dbReference type="SFLD" id="SFLDG01129">
    <property type="entry name" value="C1.5:_HAD__Beta-PGM__Phosphata"/>
    <property type="match status" value="1"/>
</dbReference>
<evidence type="ECO:0000313" key="6">
    <source>
        <dbReference type="EMBL" id="GGH77258.1"/>
    </source>
</evidence>
<dbReference type="EMBL" id="BMDD01000002">
    <property type="protein sequence ID" value="GGH77258.1"/>
    <property type="molecule type" value="Genomic_DNA"/>
</dbReference>
<comment type="cofactor">
    <cofactor evidence="1">
        <name>Mg(2+)</name>
        <dbReference type="ChEBI" id="CHEBI:18420"/>
    </cofactor>
</comment>
<evidence type="ECO:0000256" key="5">
    <source>
        <dbReference type="ARBA" id="ARBA00023277"/>
    </source>
</evidence>
<sequence length="228" mass="25382">MKDREGLYTMIEAFIFDMDGVIIDSEPMHFDVDIRVMEYYGHPITQEKLEDYVGMTNPELWKSIREEFGMSQTVEEIIEYQLGHKIEVLRAAEMEPIEGIRELLAELKKGGIPRAIASSSPPVFIEAVLEKFGLRGEFQVVVSGEQVPKGKPAPDVYLRAAELLGVNPARCAVLEDARHGVAAAKAAGMHCIGFVNPNSGNQDLSQADLIVNKVGDIRLEDLRKVEEK</sequence>
<comment type="caution">
    <text evidence="6">The sequence shown here is derived from an EMBL/GenBank/DDBJ whole genome shotgun (WGS) entry which is preliminary data.</text>
</comment>
<dbReference type="SFLD" id="SFLDG01135">
    <property type="entry name" value="C1.5.6:_HAD__Beta-PGM__Phospha"/>
    <property type="match status" value="1"/>
</dbReference>
<dbReference type="PANTHER" id="PTHR46193">
    <property type="entry name" value="6-PHOSPHOGLUCONATE PHOSPHATASE"/>
    <property type="match status" value="1"/>
</dbReference>
<dbReference type="Pfam" id="PF13419">
    <property type="entry name" value="HAD_2"/>
    <property type="match status" value="1"/>
</dbReference>
<dbReference type="Gene3D" id="1.10.150.240">
    <property type="entry name" value="Putative phosphatase, domain 2"/>
    <property type="match status" value="1"/>
</dbReference>
<name>A0ABQ1ZU70_9BACL</name>
<evidence type="ECO:0000256" key="1">
    <source>
        <dbReference type="ARBA" id="ARBA00001946"/>
    </source>
</evidence>
<evidence type="ECO:0000256" key="4">
    <source>
        <dbReference type="ARBA" id="ARBA00022842"/>
    </source>
</evidence>
<dbReference type="InterPro" id="IPR023198">
    <property type="entry name" value="PGP-like_dom2"/>
</dbReference>
<dbReference type="InterPro" id="IPR036412">
    <property type="entry name" value="HAD-like_sf"/>
</dbReference>
<proteinExistence type="inferred from homology"/>
<dbReference type="InterPro" id="IPR006439">
    <property type="entry name" value="HAD-SF_hydro_IA"/>
</dbReference>
<keyword evidence="4" id="KW-0460">Magnesium</keyword>
<comment type="similarity">
    <text evidence="2">Belongs to the HAD-like hydrolase superfamily. CbbY/CbbZ/Gph/YieH family.</text>
</comment>
<dbReference type="SFLD" id="SFLDS00003">
    <property type="entry name" value="Haloacid_Dehalogenase"/>
    <property type="match status" value="1"/>
</dbReference>
<dbReference type="InterPro" id="IPR023214">
    <property type="entry name" value="HAD_sf"/>
</dbReference>
<dbReference type="PANTHER" id="PTHR46193:SF18">
    <property type="entry name" value="HEXITOL PHOSPHATASE B"/>
    <property type="match status" value="1"/>
</dbReference>
<keyword evidence="5" id="KW-0119">Carbohydrate metabolism</keyword>
<dbReference type="NCBIfam" id="TIGR01509">
    <property type="entry name" value="HAD-SF-IA-v3"/>
    <property type="match status" value="1"/>
</dbReference>
<organism evidence="6 7">
    <name type="scientific">Saccharibacillus endophyticus</name>
    <dbReference type="NCBI Taxonomy" id="2060666"/>
    <lineage>
        <taxon>Bacteria</taxon>
        <taxon>Bacillati</taxon>
        <taxon>Bacillota</taxon>
        <taxon>Bacilli</taxon>
        <taxon>Bacillales</taxon>
        <taxon>Paenibacillaceae</taxon>
        <taxon>Saccharibacillus</taxon>
    </lineage>
</organism>
<evidence type="ECO:0000256" key="3">
    <source>
        <dbReference type="ARBA" id="ARBA00022723"/>
    </source>
</evidence>
<keyword evidence="3" id="KW-0479">Metal-binding</keyword>
<dbReference type="SUPFAM" id="SSF56784">
    <property type="entry name" value="HAD-like"/>
    <property type="match status" value="1"/>
</dbReference>
<keyword evidence="7" id="KW-1185">Reference proteome</keyword>
<dbReference type="InterPro" id="IPR051600">
    <property type="entry name" value="Beta-PGM-like"/>
</dbReference>
<dbReference type="CDD" id="cd16423">
    <property type="entry name" value="HAD_BPGM-like"/>
    <property type="match status" value="1"/>
</dbReference>
<protein>
    <submittedName>
        <fullName evidence="6">Phosphatase</fullName>
    </submittedName>
</protein>
<accession>A0ABQ1ZU70</accession>
<dbReference type="Proteomes" id="UP000605427">
    <property type="component" value="Unassembled WGS sequence"/>
</dbReference>
<evidence type="ECO:0000256" key="2">
    <source>
        <dbReference type="ARBA" id="ARBA00006171"/>
    </source>
</evidence>
<dbReference type="InterPro" id="IPR041492">
    <property type="entry name" value="HAD_2"/>
</dbReference>
<reference evidence="7" key="1">
    <citation type="journal article" date="2019" name="Int. J. Syst. Evol. Microbiol.">
        <title>The Global Catalogue of Microorganisms (GCM) 10K type strain sequencing project: providing services to taxonomists for standard genome sequencing and annotation.</title>
        <authorList>
            <consortium name="The Broad Institute Genomics Platform"/>
            <consortium name="The Broad Institute Genome Sequencing Center for Infectious Disease"/>
            <person name="Wu L."/>
            <person name="Ma J."/>
        </authorList>
    </citation>
    <scope>NUCLEOTIDE SEQUENCE [LARGE SCALE GENOMIC DNA]</scope>
    <source>
        <strain evidence="7">CCM 8702</strain>
    </source>
</reference>
<dbReference type="PRINTS" id="PR00413">
    <property type="entry name" value="HADHALOGNASE"/>
</dbReference>